<reference evidence="2" key="1">
    <citation type="submission" date="2016-05" db="EMBL/GenBank/DDBJ databases">
        <authorList>
            <person name="Lavstsen T."/>
            <person name="Jespersen J.S."/>
        </authorList>
    </citation>
    <scope>NUCLEOTIDE SEQUENCE</scope>
    <source>
        <tissue evidence="2">Brain</tissue>
    </source>
</reference>
<gene>
    <name evidence="2" type="primary">BX539340.1</name>
</gene>
<reference evidence="2" key="2">
    <citation type="submission" date="2016-06" db="EMBL/GenBank/DDBJ databases">
        <title>The genome of a short-lived fish provides insights into sex chromosome evolution and the genetic control of aging.</title>
        <authorList>
            <person name="Reichwald K."/>
            <person name="Felder M."/>
            <person name="Petzold A."/>
            <person name="Koch P."/>
            <person name="Groth M."/>
            <person name="Platzer M."/>
        </authorList>
    </citation>
    <scope>NUCLEOTIDE SEQUENCE</scope>
    <source>
        <tissue evidence="2">Brain</tissue>
    </source>
</reference>
<name>A0A1A8MWY3_9TELE</name>
<feature type="non-terminal residue" evidence="2">
    <location>
        <position position="1"/>
    </location>
</feature>
<dbReference type="AlphaFoldDB" id="A0A1A8MWY3"/>
<feature type="transmembrane region" description="Helical" evidence="1">
    <location>
        <begin position="44"/>
        <end position="68"/>
    </location>
</feature>
<feature type="non-terminal residue" evidence="2">
    <location>
        <position position="75"/>
    </location>
</feature>
<dbReference type="Gene3D" id="3.10.10.10">
    <property type="entry name" value="HIV Type 1 Reverse Transcriptase, subunit A, domain 1"/>
    <property type="match status" value="1"/>
</dbReference>
<proteinExistence type="predicted"/>
<evidence type="ECO:0000256" key="1">
    <source>
        <dbReference type="SAM" id="Phobius"/>
    </source>
</evidence>
<keyword evidence="1" id="KW-0812">Transmembrane</keyword>
<dbReference type="EMBL" id="HAEF01020204">
    <property type="protein sequence ID" value="SBR61363.1"/>
    <property type="molecule type" value="Transcribed_RNA"/>
</dbReference>
<evidence type="ECO:0000313" key="2">
    <source>
        <dbReference type="EMBL" id="SBR61363.1"/>
    </source>
</evidence>
<sequence>RLDATKLGIAKEFANMEHLGIVCLSDNPWASPLHMVPKANGAPVGSLGVLTTLPVTVTSFSTFMTFLLKNSFFLK</sequence>
<accession>A0A1A8MWY3</accession>
<organism evidence="2">
    <name type="scientific">Nothobranchius pienaari</name>
    <dbReference type="NCBI Taxonomy" id="704102"/>
    <lineage>
        <taxon>Eukaryota</taxon>
        <taxon>Metazoa</taxon>
        <taxon>Chordata</taxon>
        <taxon>Craniata</taxon>
        <taxon>Vertebrata</taxon>
        <taxon>Euteleostomi</taxon>
        <taxon>Actinopterygii</taxon>
        <taxon>Neopterygii</taxon>
        <taxon>Teleostei</taxon>
        <taxon>Neoteleostei</taxon>
        <taxon>Acanthomorphata</taxon>
        <taxon>Ovalentaria</taxon>
        <taxon>Atherinomorphae</taxon>
        <taxon>Cyprinodontiformes</taxon>
        <taxon>Nothobranchiidae</taxon>
        <taxon>Nothobranchius</taxon>
    </lineage>
</organism>
<keyword evidence="1" id="KW-0472">Membrane</keyword>
<keyword evidence="1" id="KW-1133">Transmembrane helix</keyword>
<protein>
    <submittedName>
        <fullName evidence="2">Uncharacterized protein</fullName>
    </submittedName>
</protein>